<comment type="caution">
    <text evidence="1">The sequence shown here is derived from an EMBL/GenBank/DDBJ whole genome shotgun (WGS) entry which is preliminary data.</text>
</comment>
<organism evidence="1 2">
    <name type="scientific">Allacma fusca</name>
    <dbReference type="NCBI Taxonomy" id="39272"/>
    <lineage>
        <taxon>Eukaryota</taxon>
        <taxon>Metazoa</taxon>
        <taxon>Ecdysozoa</taxon>
        <taxon>Arthropoda</taxon>
        <taxon>Hexapoda</taxon>
        <taxon>Collembola</taxon>
        <taxon>Symphypleona</taxon>
        <taxon>Sminthuridae</taxon>
        <taxon>Allacma</taxon>
    </lineage>
</organism>
<keyword evidence="2" id="KW-1185">Reference proteome</keyword>
<accession>A0A8J2K7J3</accession>
<dbReference type="Proteomes" id="UP000708208">
    <property type="component" value="Unassembled WGS sequence"/>
</dbReference>
<dbReference type="EMBL" id="CAJVCH010250069">
    <property type="protein sequence ID" value="CAG7733512.1"/>
    <property type="molecule type" value="Genomic_DNA"/>
</dbReference>
<gene>
    <name evidence="1" type="ORF">AFUS01_LOCUS21952</name>
</gene>
<dbReference type="AlphaFoldDB" id="A0A8J2K7J3"/>
<reference evidence="1" key="1">
    <citation type="submission" date="2021-06" db="EMBL/GenBank/DDBJ databases">
        <authorList>
            <person name="Hodson N. C."/>
            <person name="Mongue J. A."/>
            <person name="Jaron S. K."/>
        </authorList>
    </citation>
    <scope>NUCLEOTIDE SEQUENCE</scope>
</reference>
<proteinExistence type="predicted"/>
<name>A0A8J2K7J3_9HEXA</name>
<sequence>EDSLLKKITIQRTNLEWGTVILVIPPGILK</sequence>
<protein>
    <submittedName>
        <fullName evidence="1">Uncharacterized protein</fullName>
    </submittedName>
</protein>
<evidence type="ECO:0000313" key="1">
    <source>
        <dbReference type="EMBL" id="CAG7733512.1"/>
    </source>
</evidence>
<evidence type="ECO:0000313" key="2">
    <source>
        <dbReference type="Proteomes" id="UP000708208"/>
    </source>
</evidence>
<feature type="non-terminal residue" evidence="1">
    <location>
        <position position="1"/>
    </location>
</feature>